<dbReference type="InterPro" id="IPR036412">
    <property type="entry name" value="HAD-like_sf"/>
</dbReference>
<dbReference type="InterPro" id="IPR016769">
    <property type="entry name" value="Phage_SP01_Orf1"/>
</dbReference>
<dbReference type="PIRSF" id="PIRSF020079">
    <property type="entry name" value="UCP020079"/>
    <property type="match status" value="1"/>
</dbReference>
<comment type="caution">
    <text evidence="1">The sequence shown here is derived from an EMBL/GenBank/DDBJ whole genome shotgun (WGS) entry which is preliminary data.</text>
</comment>
<reference evidence="1" key="1">
    <citation type="submission" date="2022-01" db="EMBL/GenBank/DDBJ databases">
        <title>Gillisia lutea sp. nov., isolated from marine plastic residues from the Malvarosa beach (Valencia, Spain).</title>
        <authorList>
            <person name="Vidal-Verdu A."/>
            <person name="Molina-Menor E."/>
            <person name="Satari L."/>
            <person name="Pascual J."/>
            <person name="Pereto J."/>
            <person name="Porcar M."/>
        </authorList>
    </citation>
    <scope>NUCLEOTIDE SEQUENCE</scope>
    <source>
        <strain evidence="1">M10.2A</strain>
    </source>
</reference>
<protein>
    <submittedName>
        <fullName evidence="1">Hydrolase</fullName>
    </submittedName>
</protein>
<evidence type="ECO:0000313" key="2">
    <source>
        <dbReference type="Proteomes" id="UP001179363"/>
    </source>
</evidence>
<dbReference type="CDD" id="cd01427">
    <property type="entry name" value="HAD_like"/>
    <property type="match status" value="1"/>
</dbReference>
<evidence type="ECO:0000313" key="1">
    <source>
        <dbReference type="EMBL" id="MCF4102394.1"/>
    </source>
</evidence>
<organism evidence="1 2">
    <name type="scientific">Gillisia lutea</name>
    <dbReference type="NCBI Taxonomy" id="2909668"/>
    <lineage>
        <taxon>Bacteria</taxon>
        <taxon>Pseudomonadati</taxon>
        <taxon>Bacteroidota</taxon>
        <taxon>Flavobacteriia</taxon>
        <taxon>Flavobacteriales</taxon>
        <taxon>Flavobacteriaceae</taxon>
        <taxon>Gillisia</taxon>
    </lineage>
</organism>
<dbReference type="Proteomes" id="UP001179363">
    <property type="component" value="Unassembled WGS sequence"/>
</dbReference>
<dbReference type="GO" id="GO:0016787">
    <property type="term" value="F:hydrolase activity"/>
    <property type="evidence" value="ECO:0007669"/>
    <property type="project" value="UniProtKB-KW"/>
</dbReference>
<gene>
    <name evidence="1" type="ORF">L1I30_12010</name>
</gene>
<name>A0ABS9EHP8_9FLAO</name>
<dbReference type="NCBIfam" id="NF046079">
    <property type="entry name" value="HAD_phos_BT0820"/>
    <property type="match status" value="1"/>
</dbReference>
<proteinExistence type="predicted"/>
<dbReference type="RefSeq" id="WP_236134537.1">
    <property type="nucleotide sequence ID" value="NZ_JAKGTH010000010.1"/>
</dbReference>
<dbReference type="EMBL" id="JAKGTH010000010">
    <property type="protein sequence ID" value="MCF4102394.1"/>
    <property type="molecule type" value="Genomic_DNA"/>
</dbReference>
<accession>A0ABS9EHP8</accession>
<keyword evidence="2" id="KW-1185">Reference proteome</keyword>
<dbReference type="SUPFAM" id="SSF56784">
    <property type="entry name" value="HAD-like"/>
    <property type="match status" value="1"/>
</dbReference>
<keyword evidence="1" id="KW-0378">Hydrolase</keyword>
<dbReference type="Gene3D" id="3.40.50.1000">
    <property type="entry name" value="HAD superfamily/HAD-like"/>
    <property type="match status" value="1"/>
</dbReference>
<sequence length="143" mass="16507">MLNVLTIAVDFDGTIVENRYPEIGKPILFALETLQQLQKEGHLLILWTYRSGSQLQEAVKFCNKNGVFFYSVNKSYPEENFDESISRKIQADFFIDDRNIGGLMGWGEIYQHLSRISGNKSKSIKYKNKKSRKGLLSFFKSKI</sequence>
<dbReference type="InterPro" id="IPR023214">
    <property type="entry name" value="HAD_sf"/>
</dbReference>